<protein>
    <recommendedName>
        <fullName evidence="14">Peptide hydrolase</fullName>
        <ecNumber evidence="14">3.4.-.-</ecNumber>
    </recommendedName>
</protein>
<dbReference type="GO" id="GO:0005576">
    <property type="term" value="C:extracellular region"/>
    <property type="evidence" value="ECO:0007669"/>
    <property type="project" value="UniProtKB-SubCell"/>
</dbReference>
<dbReference type="CDD" id="cd03876">
    <property type="entry name" value="M28_SGAP_like"/>
    <property type="match status" value="1"/>
</dbReference>
<dbReference type="AlphaFoldDB" id="A0A6G1KDS6"/>
<evidence type="ECO:0000256" key="14">
    <source>
        <dbReference type="RuleBase" id="RU361240"/>
    </source>
</evidence>
<evidence type="ECO:0000256" key="4">
    <source>
        <dbReference type="ARBA" id="ARBA00011245"/>
    </source>
</evidence>
<dbReference type="FunFam" id="3.40.630.10:FF:000054">
    <property type="entry name" value="Peptide hydrolase"/>
    <property type="match status" value="1"/>
</dbReference>
<comment type="cofactor">
    <cofactor evidence="1">
        <name>Zn(2+)</name>
        <dbReference type="ChEBI" id="CHEBI:29105"/>
    </cofactor>
</comment>
<accession>A0A6G1KDS6</accession>
<comment type="subunit">
    <text evidence="4">Monomer.</text>
</comment>
<evidence type="ECO:0000256" key="7">
    <source>
        <dbReference type="ARBA" id="ARBA00022670"/>
    </source>
</evidence>
<feature type="compositionally biased region" description="Basic residues" evidence="15">
    <location>
        <begin position="503"/>
        <end position="513"/>
    </location>
</feature>
<evidence type="ECO:0000313" key="18">
    <source>
        <dbReference type="EMBL" id="KAF2710999.1"/>
    </source>
</evidence>
<dbReference type="PANTHER" id="PTHR12147">
    <property type="entry name" value="METALLOPEPTIDASE M28 FAMILY MEMBER"/>
    <property type="match status" value="1"/>
</dbReference>
<proteinExistence type="inferred from homology"/>
<evidence type="ECO:0000256" key="9">
    <source>
        <dbReference type="ARBA" id="ARBA00022729"/>
    </source>
</evidence>
<evidence type="ECO:0000259" key="17">
    <source>
        <dbReference type="Pfam" id="PF04389"/>
    </source>
</evidence>
<evidence type="ECO:0000256" key="13">
    <source>
        <dbReference type="ARBA" id="ARBA00023180"/>
    </source>
</evidence>
<dbReference type="InterPro" id="IPR003137">
    <property type="entry name" value="PA_domain"/>
</dbReference>
<dbReference type="SUPFAM" id="SSF53187">
    <property type="entry name" value="Zn-dependent exopeptidases"/>
    <property type="match status" value="1"/>
</dbReference>
<evidence type="ECO:0000259" key="16">
    <source>
        <dbReference type="Pfam" id="PF02225"/>
    </source>
</evidence>
<evidence type="ECO:0000256" key="8">
    <source>
        <dbReference type="ARBA" id="ARBA00022723"/>
    </source>
</evidence>
<keyword evidence="19" id="KW-1185">Reference proteome</keyword>
<name>A0A6G1KDS6_9PLEO</name>
<dbReference type="InterPro" id="IPR046450">
    <property type="entry name" value="PA_dom_sf"/>
</dbReference>
<keyword evidence="9 14" id="KW-0732">Signal</keyword>
<evidence type="ECO:0000313" key="19">
    <source>
        <dbReference type="Proteomes" id="UP000799428"/>
    </source>
</evidence>
<evidence type="ECO:0000256" key="12">
    <source>
        <dbReference type="ARBA" id="ARBA00023049"/>
    </source>
</evidence>
<keyword evidence="6" id="KW-0964">Secreted</keyword>
<sequence>MKSAIVVAAALATSASASAFAPRQSGFGHGYPPHGNETSNHKPLVDSKALQASITADALVNGSQTLLDFAYSFPDRNRLIGGGGHNATVEYLVSTLESLDGYYTVETQAFSTVVHIGATWSLFIGGANTSSGVFDYTASGNVTGNLVAVANLGCDLSDYPSTVAGNIALISRGTCQFGLKSVYAGNSGAVGALIYDNIPGDDTLTGTLGVPPRPEGPYVPTLGLTLDQGTALVASLSSGTIINANLNVDAQVENRTTHNVIATTNHGALNTTLLIGAHTDSVAAGPGINDDGSGTIGILEVAKQLAKYRVNNAVRFGFWSGEEEGELGSYLYVDSLSASGRENIRAYLNFDMIASPNYIHALYDGDGSTFNQTGPAGSAEIEHLFEAYFTAAGENFTATAFDGRSDYAPFIEVGIPAGGSFTGAEQIKTAEEAELFGGTAGVPTDVNYHGPGDTVDNLAVDAFVLHAKGIAASVAEYATTFASLPPKTAVKKRRSDEMSRSRKEGRKGRKVMM</sequence>
<dbReference type="GO" id="GO:0046872">
    <property type="term" value="F:metal ion binding"/>
    <property type="evidence" value="ECO:0007669"/>
    <property type="project" value="UniProtKB-KW"/>
</dbReference>
<feature type="signal peptide" evidence="14">
    <location>
        <begin position="1"/>
        <end position="19"/>
    </location>
</feature>
<evidence type="ECO:0000256" key="11">
    <source>
        <dbReference type="ARBA" id="ARBA00022833"/>
    </source>
</evidence>
<feature type="region of interest" description="Disordered" evidence="15">
    <location>
        <begin position="488"/>
        <end position="513"/>
    </location>
</feature>
<evidence type="ECO:0000256" key="2">
    <source>
        <dbReference type="ARBA" id="ARBA00004613"/>
    </source>
</evidence>
<dbReference type="OrthoDB" id="10013407at2759"/>
<feature type="chain" id="PRO_5026370733" description="Peptide hydrolase" evidence="14">
    <location>
        <begin position="20"/>
        <end position="513"/>
    </location>
</feature>
<evidence type="ECO:0000256" key="6">
    <source>
        <dbReference type="ARBA" id="ARBA00022525"/>
    </source>
</evidence>
<keyword evidence="11 14" id="KW-0862">Zinc</keyword>
<keyword evidence="10 14" id="KW-0378">Hydrolase</keyword>
<feature type="domain" description="Peptidase M28" evidence="17">
    <location>
        <begin position="259"/>
        <end position="472"/>
    </location>
</feature>
<dbReference type="EMBL" id="MU005768">
    <property type="protein sequence ID" value="KAF2710999.1"/>
    <property type="molecule type" value="Genomic_DNA"/>
</dbReference>
<dbReference type="Gene3D" id="3.50.30.30">
    <property type="match status" value="1"/>
</dbReference>
<dbReference type="Gene3D" id="3.40.630.10">
    <property type="entry name" value="Zn peptidases"/>
    <property type="match status" value="1"/>
</dbReference>
<dbReference type="PANTHER" id="PTHR12147:SF57">
    <property type="entry name" value="PEPTIDE HYDROLASE"/>
    <property type="match status" value="1"/>
</dbReference>
<dbReference type="SUPFAM" id="SSF52025">
    <property type="entry name" value="PA domain"/>
    <property type="match status" value="1"/>
</dbReference>
<dbReference type="InterPro" id="IPR007484">
    <property type="entry name" value="Peptidase_M28"/>
</dbReference>
<reference evidence="18" key="1">
    <citation type="journal article" date="2020" name="Stud. Mycol.">
        <title>101 Dothideomycetes genomes: a test case for predicting lifestyles and emergence of pathogens.</title>
        <authorList>
            <person name="Haridas S."/>
            <person name="Albert R."/>
            <person name="Binder M."/>
            <person name="Bloem J."/>
            <person name="Labutti K."/>
            <person name="Salamov A."/>
            <person name="Andreopoulos B."/>
            <person name="Baker S."/>
            <person name="Barry K."/>
            <person name="Bills G."/>
            <person name="Bluhm B."/>
            <person name="Cannon C."/>
            <person name="Castanera R."/>
            <person name="Culley D."/>
            <person name="Daum C."/>
            <person name="Ezra D."/>
            <person name="Gonzalez J."/>
            <person name="Henrissat B."/>
            <person name="Kuo A."/>
            <person name="Liang C."/>
            <person name="Lipzen A."/>
            <person name="Lutzoni F."/>
            <person name="Magnuson J."/>
            <person name="Mondo S."/>
            <person name="Nolan M."/>
            <person name="Ohm R."/>
            <person name="Pangilinan J."/>
            <person name="Park H.-J."/>
            <person name="Ramirez L."/>
            <person name="Alfaro M."/>
            <person name="Sun H."/>
            <person name="Tritt A."/>
            <person name="Yoshinaga Y."/>
            <person name="Zwiers L.-H."/>
            <person name="Turgeon B."/>
            <person name="Goodwin S."/>
            <person name="Spatafora J."/>
            <person name="Crous P."/>
            <person name="Grigoriev I."/>
        </authorList>
    </citation>
    <scope>NUCLEOTIDE SEQUENCE</scope>
    <source>
        <strain evidence="18">CBS 279.74</strain>
    </source>
</reference>
<dbReference type="GO" id="GO:0004177">
    <property type="term" value="F:aminopeptidase activity"/>
    <property type="evidence" value="ECO:0007669"/>
    <property type="project" value="UniProtKB-KW"/>
</dbReference>
<keyword evidence="13" id="KW-0325">Glycoprotein</keyword>
<organism evidence="18 19">
    <name type="scientific">Pleomassaria siparia CBS 279.74</name>
    <dbReference type="NCBI Taxonomy" id="1314801"/>
    <lineage>
        <taxon>Eukaryota</taxon>
        <taxon>Fungi</taxon>
        <taxon>Dikarya</taxon>
        <taxon>Ascomycota</taxon>
        <taxon>Pezizomycotina</taxon>
        <taxon>Dothideomycetes</taxon>
        <taxon>Pleosporomycetidae</taxon>
        <taxon>Pleosporales</taxon>
        <taxon>Pleomassariaceae</taxon>
        <taxon>Pleomassaria</taxon>
    </lineage>
</organism>
<comment type="similarity">
    <text evidence="3">Belongs to the peptidase M28 family. M28A subfamily.</text>
</comment>
<evidence type="ECO:0000256" key="15">
    <source>
        <dbReference type="SAM" id="MobiDB-lite"/>
    </source>
</evidence>
<comment type="subcellular location">
    <subcellularLocation>
        <location evidence="2">Secreted</location>
    </subcellularLocation>
</comment>
<dbReference type="Pfam" id="PF02225">
    <property type="entry name" value="PA"/>
    <property type="match status" value="1"/>
</dbReference>
<feature type="domain" description="PA" evidence="16">
    <location>
        <begin position="142"/>
        <end position="232"/>
    </location>
</feature>
<dbReference type="GO" id="GO:0008235">
    <property type="term" value="F:metalloexopeptidase activity"/>
    <property type="evidence" value="ECO:0007669"/>
    <property type="project" value="InterPro"/>
</dbReference>
<evidence type="ECO:0000256" key="5">
    <source>
        <dbReference type="ARBA" id="ARBA00022438"/>
    </source>
</evidence>
<dbReference type="InterPro" id="IPR041756">
    <property type="entry name" value="M28_SGAP-like"/>
</dbReference>
<dbReference type="InterPro" id="IPR045175">
    <property type="entry name" value="M28_fam"/>
</dbReference>
<dbReference type="Pfam" id="PF04389">
    <property type="entry name" value="Peptidase_M28"/>
    <property type="match status" value="1"/>
</dbReference>
<dbReference type="CDD" id="cd02130">
    <property type="entry name" value="PA_ScAPY_like"/>
    <property type="match status" value="1"/>
</dbReference>
<keyword evidence="12" id="KW-0482">Metalloprotease</keyword>
<gene>
    <name evidence="18" type="ORF">K504DRAFT_489949</name>
</gene>
<keyword evidence="8 14" id="KW-0479">Metal-binding</keyword>
<evidence type="ECO:0000256" key="1">
    <source>
        <dbReference type="ARBA" id="ARBA00001947"/>
    </source>
</evidence>
<keyword evidence="7 14" id="KW-0645">Protease</keyword>
<dbReference type="EC" id="3.4.-.-" evidence="14"/>
<evidence type="ECO:0000256" key="3">
    <source>
        <dbReference type="ARBA" id="ARBA00005957"/>
    </source>
</evidence>
<keyword evidence="5 18" id="KW-0031">Aminopeptidase</keyword>
<dbReference type="Proteomes" id="UP000799428">
    <property type="component" value="Unassembled WGS sequence"/>
</dbReference>
<evidence type="ECO:0000256" key="10">
    <source>
        <dbReference type="ARBA" id="ARBA00022801"/>
    </source>
</evidence>
<dbReference type="GO" id="GO:0006508">
    <property type="term" value="P:proteolysis"/>
    <property type="evidence" value="ECO:0007669"/>
    <property type="project" value="UniProtKB-KW"/>
</dbReference>